<dbReference type="InterPro" id="IPR020845">
    <property type="entry name" value="AMP-binding_CS"/>
</dbReference>
<accession>A0ABT8KR46</accession>
<comment type="similarity">
    <text evidence="1">Belongs to the ATP-dependent AMP-binding enzyme family.</text>
</comment>
<dbReference type="InterPro" id="IPR042099">
    <property type="entry name" value="ANL_N_sf"/>
</dbReference>
<name>A0ABT8KR46_9BACT</name>
<dbReference type="PROSITE" id="PS00455">
    <property type="entry name" value="AMP_BINDING"/>
    <property type="match status" value="1"/>
</dbReference>
<evidence type="ECO:0000256" key="1">
    <source>
        <dbReference type="ARBA" id="ARBA00006432"/>
    </source>
</evidence>
<evidence type="ECO:0000313" key="4">
    <source>
        <dbReference type="EMBL" id="MDN5203230.1"/>
    </source>
</evidence>
<protein>
    <submittedName>
        <fullName evidence="4">AMP-binding protein</fullName>
    </submittedName>
</protein>
<dbReference type="Gene3D" id="3.30.300.30">
    <property type="match status" value="1"/>
</dbReference>
<keyword evidence="5" id="KW-1185">Reference proteome</keyword>
<dbReference type="InterPro" id="IPR000873">
    <property type="entry name" value="AMP-dep_synth/lig_dom"/>
</dbReference>
<dbReference type="Pfam" id="PF00501">
    <property type="entry name" value="AMP-binding"/>
    <property type="match status" value="1"/>
</dbReference>
<proteinExistence type="inferred from homology"/>
<evidence type="ECO:0000259" key="3">
    <source>
        <dbReference type="Pfam" id="PF00501"/>
    </source>
</evidence>
<organism evidence="4 5">
    <name type="scientific">Splendidivirga corallicola</name>
    <dbReference type="NCBI Taxonomy" id="3051826"/>
    <lineage>
        <taxon>Bacteria</taxon>
        <taxon>Pseudomonadati</taxon>
        <taxon>Bacteroidota</taxon>
        <taxon>Cytophagia</taxon>
        <taxon>Cytophagales</taxon>
        <taxon>Splendidivirgaceae</taxon>
        <taxon>Splendidivirga</taxon>
    </lineage>
</organism>
<dbReference type="Gene3D" id="3.40.50.12780">
    <property type="entry name" value="N-terminal domain of ligase-like"/>
    <property type="match status" value="1"/>
</dbReference>
<dbReference type="EMBL" id="JAUJEA010000006">
    <property type="protein sequence ID" value="MDN5203230.1"/>
    <property type="molecule type" value="Genomic_DNA"/>
</dbReference>
<evidence type="ECO:0000256" key="2">
    <source>
        <dbReference type="ARBA" id="ARBA00022598"/>
    </source>
</evidence>
<dbReference type="SUPFAM" id="SSF56801">
    <property type="entry name" value="Acetyl-CoA synthetase-like"/>
    <property type="match status" value="1"/>
</dbReference>
<dbReference type="PANTHER" id="PTHR43201:SF5">
    <property type="entry name" value="MEDIUM-CHAIN ACYL-COA LIGASE ACSF2, MITOCHONDRIAL"/>
    <property type="match status" value="1"/>
</dbReference>
<dbReference type="InterPro" id="IPR045851">
    <property type="entry name" value="AMP-bd_C_sf"/>
</dbReference>
<feature type="domain" description="AMP-dependent synthetase/ligase" evidence="3">
    <location>
        <begin position="50"/>
        <end position="208"/>
    </location>
</feature>
<gene>
    <name evidence="4" type="ORF">QQ008_17705</name>
</gene>
<reference evidence="4" key="1">
    <citation type="submission" date="2023-06" db="EMBL/GenBank/DDBJ databases">
        <title>Genomic of Parafulvivirga corallium.</title>
        <authorList>
            <person name="Wang G."/>
        </authorList>
    </citation>
    <scope>NUCLEOTIDE SEQUENCE</scope>
    <source>
        <strain evidence="4">BMA10</strain>
    </source>
</reference>
<keyword evidence="2" id="KW-0436">Ligase</keyword>
<sequence>MRDFSGPAFLRLNNKRITYEEIANHQGDFKVKDSFEQATLNFARDWLNGQNTFVIHTSGSTGSPKPIQITRSQMIASAQMTASALNLTTGNTSLICLNTEYIAGMMMLVRGFEMGLQMIVVSPSSNPFEHLTHDTKIDFTALVPLQLQTVLSGSDNASKLNELKAIIVGGAPINYGLQKQITKVKAPIYATYGMTETVSHIALKRLNGPEASNRYTAFEEVQLSQDHRGCLTIQSVLTNNEKVVTNDLVELMNSHEFKWLGRADHVINTGGIKVSSDLLESKIEEIFYEQKLNRRSFISKLDDERLGQKIILVIEGGRLSEAVENGLKDALRDRLQKYECPKAMYFVPKFHETNTGKVLRSGYDFDLLGKQTI</sequence>
<evidence type="ECO:0000313" key="5">
    <source>
        <dbReference type="Proteomes" id="UP001172082"/>
    </source>
</evidence>
<dbReference type="RefSeq" id="WP_346753253.1">
    <property type="nucleotide sequence ID" value="NZ_JAUJEA010000006.1"/>
</dbReference>
<dbReference type="PANTHER" id="PTHR43201">
    <property type="entry name" value="ACYL-COA SYNTHETASE"/>
    <property type="match status" value="1"/>
</dbReference>
<dbReference type="Proteomes" id="UP001172082">
    <property type="component" value="Unassembled WGS sequence"/>
</dbReference>
<comment type="caution">
    <text evidence="4">The sequence shown here is derived from an EMBL/GenBank/DDBJ whole genome shotgun (WGS) entry which is preliminary data.</text>
</comment>